<dbReference type="GO" id="GO:0032259">
    <property type="term" value="P:methylation"/>
    <property type="evidence" value="ECO:0007669"/>
    <property type="project" value="UniProtKB-KW"/>
</dbReference>
<evidence type="ECO:0000256" key="5">
    <source>
        <dbReference type="ARBA" id="ARBA00022691"/>
    </source>
</evidence>
<keyword evidence="2" id="KW-0963">Cytoplasm</keyword>
<reference evidence="11" key="2">
    <citation type="submission" date="2025-09" db="UniProtKB">
        <authorList>
            <consortium name="Ensembl"/>
        </authorList>
    </citation>
    <scope>IDENTIFICATION</scope>
</reference>
<keyword evidence="12" id="KW-1185">Reference proteome</keyword>
<evidence type="ECO:0000256" key="2">
    <source>
        <dbReference type="ARBA" id="ARBA00022490"/>
    </source>
</evidence>
<dbReference type="PANTHER" id="PTHR14614:SF14">
    <property type="entry name" value="PROTEIN N-LYSINE METHYLTRANSFERASE METTL21A"/>
    <property type="match status" value="1"/>
</dbReference>
<evidence type="ECO:0000256" key="8">
    <source>
        <dbReference type="ARBA" id="ARBA00041632"/>
    </source>
</evidence>
<dbReference type="Gene3D" id="3.40.50.150">
    <property type="entry name" value="Vaccinia Virus protein VP39"/>
    <property type="match status" value="1"/>
</dbReference>
<dbReference type="Proteomes" id="UP000694427">
    <property type="component" value="Unplaced"/>
</dbReference>
<dbReference type="AlphaFoldDB" id="A0A8C1IN90"/>
<keyword evidence="5" id="KW-0949">S-adenosyl-L-methionine</keyword>
<evidence type="ECO:0000256" key="3">
    <source>
        <dbReference type="ARBA" id="ARBA00022603"/>
    </source>
</evidence>
<evidence type="ECO:0000256" key="10">
    <source>
        <dbReference type="SAM" id="Phobius"/>
    </source>
</evidence>
<dbReference type="SUPFAM" id="SSF53335">
    <property type="entry name" value="S-adenosyl-L-methionine-dependent methyltransferases"/>
    <property type="match status" value="1"/>
</dbReference>
<evidence type="ECO:0000256" key="7">
    <source>
        <dbReference type="ARBA" id="ARBA00040801"/>
    </source>
</evidence>
<dbReference type="GO" id="GO:0005829">
    <property type="term" value="C:cytosol"/>
    <property type="evidence" value="ECO:0007669"/>
    <property type="project" value="TreeGrafter"/>
</dbReference>
<evidence type="ECO:0000313" key="12">
    <source>
        <dbReference type="Proteomes" id="UP000694427"/>
    </source>
</evidence>
<dbReference type="GO" id="GO:0008168">
    <property type="term" value="F:methyltransferase activity"/>
    <property type="evidence" value="ECO:0007669"/>
    <property type="project" value="UniProtKB-KW"/>
</dbReference>
<comment type="subcellular location">
    <subcellularLocation>
        <location evidence="1">Cytoplasm</location>
    </subcellularLocation>
</comment>
<evidence type="ECO:0000313" key="11">
    <source>
        <dbReference type="Ensembl" id="ENSCCRP00010020170.1"/>
    </source>
</evidence>
<keyword evidence="10" id="KW-0812">Transmembrane</keyword>
<keyword evidence="4" id="KW-0808">Transferase</keyword>
<keyword evidence="10" id="KW-0472">Membrane</keyword>
<feature type="transmembrane region" description="Helical" evidence="10">
    <location>
        <begin position="40"/>
        <end position="59"/>
    </location>
</feature>
<evidence type="ECO:0000256" key="9">
    <source>
        <dbReference type="ARBA" id="ARBA00049497"/>
    </source>
</evidence>
<dbReference type="Ensembl" id="ENSCCRT00010022082.1">
    <property type="protein sequence ID" value="ENSCCRP00010020170.1"/>
    <property type="gene ID" value="ENSCCRG00010008750.1"/>
</dbReference>
<reference evidence="11" key="1">
    <citation type="submission" date="2025-08" db="UniProtKB">
        <authorList>
            <consortium name="Ensembl"/>
        </authorList>
    </citation>
    <scope>IDENTIFICATION</scope>
</reference>
<dbReference type="GO" id="GO:0032991">
    <property type="term" value="C:protein-containing complex"/>
    <property type="evidence" value="ECO:0007669"/>
    <property type="project" value="TreeGrafter"/>
</dbReference>
<name>A0A8C1IN90_CYPCA</name>
<evidence type="ECO:0000256" key="4">
    <source>
        <dbReference type="ARBA" id="ARBA00022679"/>
    </source>
</evidence>
<dbReference type="InterPro" id="IPR019410">
    <property type="entry name" value="Methyltransf_16"/>
</dbReference>
<evidence type="ECO:0000256" key="1">
    <source>
        <dbReference type="ARBA" id="ARBA00004496"/>
    </source>
</evidence>
<comment type="catalytic activity">
    <reaction evidence="9">
        <text>L-lysyl-[protein] + 3 S-adenosyl-L-methionine = N(6),N(6),N(6)-trimethyl-L-lysyl-[protein] + 3 S-adenosyl-L-homocysteine + 3 H(+)</text>
        <dbReference type="Rhea" id="RHEA:54192"/>
        <dbReference type="Rhea" id="RHEA-COMP:9752"/>
        <dbReference type="Rhea" id="RHEA-COMP:13826"/>
        <dbReference type="ChEBI" id="CHEBI:15378"/>
        <dbReference type="ChEBI" id="CHEBI:29969"/>
        <dbReference type="ChEBI" id="CHEBI:57856"/>
        <dbReference type="ChEBI" id="CHEBI:59789"/>
        <dbReference type="ChEBI" id="CHEBI:61961"/>
    </reaction>
    <physiologicalReaction direction="left-to-right" evidence="9">
        <dbReference type="Rhea" id="RHEA:54193"/>
    </physiologicalReaction>
</comment>
<dbReference type="Pfam" id="PF10294">
    <property type="entry name" value="Methyltransf_16"/>
    <property type="match status" value="1"/>
</dbReference>
<evidence type="ECO:0000256" key="6">
    <source>
        <dbReference type="ARBA" id="ARBA00038029"/>
    </source>
</evidence>
<feature type="transmembrane region" description="Helical" evidence="10">
    <location>
        <begin position="71"/>
        <end position="91"/>
    </location>
</feature>
<dbReference type="CDD" id="cd02440">
    <property type="entry name" value="AdoMet_MTases"/>
    <property type="match status" value="1"/>
</dbReference>
<dbReference type="PANTHER" id="PTHR14614">
    <property type="entry name" value="HEPATOCELLULAR CARCINOMA-ASSOCIATED ANTIGEN"/>
    <property type="match status" value="1"/>
</dbReference>
<proteinExistence type="inferred from homology"/>
<sequence>VALVPYDENLLPALSKLHQTSAEFNLASHGIRLSQDWNRLGVAAVVWDAVVLCMFLEMGKVDLKGKRSIELGAGTGLVGIVAALLGASLTITDREPALEFLASNVHENIPPSQQGAVRVSELTWGENLHLYPTDSYDLILGAEIFYLEETFPALLQTLEHLSSENTVVLLSCQIRYERDEHFLVELRRRFSVQEGHYESQRDIYRAVKNTTNTEL</sequence>
<organism evidence="11 12">
    <name type="scientific">Cyprinus carpio</name>
    <name type="common">Common carp</name>
    <dbReference type="NCBI Taxonomy" id="7962"/>
    <lineage>
        <taxon>Eukaryota</taxon>
        <taxon>Metazoa</taxon>
        <taxon>Chordata</taxon>
        <taxon>Craniata</taxon>
        <taxon>Vertebrata</taxon>
        <taxon>Euteleostomi</taxon>
        <taxon>Actinopterygii</taxon>
        <taxon>Neopterygii</taxon>
        <taxon>Teleostei</taxon>
        <taxon>Ostariophysi</taxon>
        <taxon>Cypriniformes</taxon>
        <taxon>Cyprinidae</taxon>
        <taxon>Cyprininae</taxon>
        <taxon>Cyprinus</taxon>
    </lineage>
</organism>
<keyword evidence="10" id="KW-1133">Transmembrane helix</keyword>
<keyword evidence="3" id="KW-0489">Methyltransferase</keyword>
<accession>A0A8C1IN90</accession>
<protein>
    <recommendedName>
        <fullName evidence="7">Protein N-lysine methyltransferase METTL21A</fullName>
    </recommendedName>
    <alternativeName>
        <fullName evidence="8">Methyltransferase-like protein 21A</fullName>
    </alternativeName>
</protein>
<dbReference type="InterPro" id="IPR029063">
    <property type="entry name" value="SAM-dependent_MTases_sf"/>
</dbReference>
<comment type="similarity">
    <text evidence="6">Belongs to the methyltransferase superfamily. METTL21 family.</text>
</comment>